<evidence type="ECO:0000256" key="1">
    <source>
        <dbReference type="SAM" id="MobiDB-lite"/>
    </source>
</evidence>
<dbReference type="AlphaFoldDB" id="A0AAV5UG93"/>
<name>A0AAV5UG93_9BILA</name>
<feature type="compositionally biased region" description="Basic and acidic residues" evidence="1">
    <location>
        <begin position="251"/>
        <end position="263"/>
    </location>
</feature>
<gene>
    <name evidence="2" type="ORF">PENTCL1PPCAC_27670</name>
</gene>
<dbReference type="Pfam" id="PF10184">
    <property type="entry name" value="DUF2358"/>
    <property type="match status" value="1"/>
</dbReference>
<evidence type="ECO:0000313" key="2">
    <source>
        <dbReference type="EMBL" id="GMT05496.1"/>
    </source>
</evidence>
<evidence type="ECO:0000313" key="3">
    <source>
        <dbReference type="Proteomes" id="UP001432027"/>
    </source>
</evidence>
<organism evidence="2 3">
    <name type="scientific">Pristionchus entomophagus</name>
    <dbReference type="NCBI Taxonomy" id="358040"/>
    <lineage>
        <taxon>Eukaryota</taxon>
        <taxon>Metazoa</taxon>
        <taxon>Ecdysozoa</taxon>
        <taxon>Nematoda</taxon>
        <taxon>Chromadorea</taxon>
        <taxon>Rhabditida</taxon>
        <taxon>Rhabditina</taxon>
        <taxon>Diplogasteromorpha</taxon>
        <taxon>Diplogasteroidea</taxon>
        <taxon>Neodiplogasteridae</taxon>
        <taxon>Pristionchus</taxon>
    </lineage>
</organism>
<protein>
    <submittedName>
        <fullName evidence="2">Uncharacterized protein</fullName>
    </submittedName>
</protein>
<dbReference type="EMBL" id="BTSX01000006">
    <property type="protein sequence ID" value="GMT05496.1"/>
    <property type="molecule type" value="Genomic_DNA"/>
</dbReference>
<dbReference type="PANTHER" id="PTHR31094:SF2">
    <property type="entry name" value="RIKEN CDNA 2310061I04 GENE"/>
    <property type="match status" value="1"/>
</dbReference>
<keyword evidence="3" id="KW-1185">Reference proteome</keyword>
<dbReference type="InterPro" id="IPR018790">
    <property type="entry name" value="DUF2358"/>
</dbReference>
<comment type="caution">
    <text evidence="2">The sequence shown here is derived from an EMBL/GenBank/DDBJ whole genome shotgun (WGS) entry which is preliminary data.</text>
</comment>
<proteinExistence type="predicted"/>
<dbReference type="PANTHER" id="PTHR31094">
    <property type="entry name" value="RIKEN CDNA 2310061I04 GENE"/>
    <property type="match status" value="1"/>
</dbReference>
<feature type="non-terminal residue" evidence="2">
    <location>
        <position position="1"/>
    </location>
</feature>
<sequence length="263" mass="29831">VQMHCVSCGGAVATRLAARQFTAAGSSLAPATLQQSAATSTRMSRLATTVLARTVVQGPSSYSTRGFSSGIDRKDEKPDAFHLEHVQQRVAHTIPLMFRERLDYTFYRKDVVLYDQILNVRRFGRDSLMQHMGALAFAGCFLVPHIEAEAISILPMLEDGTVRVRWRIKYISFPRLFMDPKLFRREYRYNNLSWFDGLSVLTVDGNGDVYSITLQRVQRDDQQGLLKDSTKKLAQKIGVLPGANASFQRVRQPEEEKRKDEKQ</sequence>
<feature type="region of interest" description="Disordered" evidence="1">
    <location>
        <begin position="244"/>
        <end position="263"/>
    </location>
</feature>
<accession>A0AAV5UG93</accession>
<reference evidence="2" key="1">
    <citation type="submission" date="2023-10" db="EMBL/GenBank/DDBJ databases">
        <title>Genome assembly of Pristionchus species.</title>
        <authorList>
            <person name="Yoshida K."/>
            <person name="Sommer R.J."/>
        </authorList>
    </citation>
    <scope>NUCLEOTIDE SEQUENCE</scope>
    <source>
        <strain evidence="2">RS0144</strain>
    </source>
</reference>
<dbReference type="Proteomes" id="UP001432027">
    <property type="component" value="Unassembled WGS sequence"/>
</dbReference>